<gene>
    <name evidence="1" type="ORF">Goshw_008657</name>
</gene>
<keyword evidence="2" id="KW-1185">Reference proteome</keyword>
<dbReference type="Proteomes" id="UP000593576">
    <property type="component" value="Unassembled WGS sequence"/>
</dbReference>
<comment type="caution">
    <text evidence="1">The sequence shown here is derived from an EMBL/GenBank/DDBJ whole genome shotgun (WGS) entry which is preliminary data.</text>
</comment>
<name>A0A7J9L8N9_GOSSC</name>
<reference evidence="1 2" key="1">
    <citation type="journal article" date="2019" name="Genome Biol. Evol.">
        <title>Insights into the evolution of the New World diploid cottons (Gossypium, subgenus Houzingenia) based on genome sequencing.</title>
        <authorList>
            <person name="Grover C.E."/>
            <person name="Arick M.A. 2nd"/>
            <person name="Thrash A."/>
            <person name="Conover J.L."/>
            <person name="Sanders W.S."/>
            <person name="Peterson D.G."/>
            <person name="Frelichowski J.E."/>
            <person name="Scheffler J.A."/>
            <person name="Scheffler B.E."/>
            <person name="Wendel J.F."/>
        </authorList>
    </citation>
    <scope>NUCLEOTIDE SEQUENCE [LARGE SCALE GENOMIC DNA]</scope>
    <source>
        <strain evidence="1">1</strain>
        <tissue evidence="1">Leaf</tissue>
    </source>
</reference>
<protein>
    <submittedName>
        <fullName evidence="1">Uncharacterized protein</fullName>
    </submittedName>
</protein>
<dbReference type="EMBL" id="JABFAF010000005">
    <property type="protein sequence ID" value="MBA0855060.1"/>
    <property type="molecule type" value="Genomic_DNA"/>
</dbReference>
<accession>A0A7J9L8N9</accession>
<sequence>MSNRSNCRCYQWLLYR</sequence>
<organism evidence="1 2">
    <name type="scientific">Gossypium schwendimanii</name>
    <name type="common">Cotton</name>
    <dbReference type="NCBI Taxonomy" id="34291"/>
    <lineage>
        <taxon>Eukaryota</taxon>
        <taxon>Viridiplantae</taxon>
        <taxon>Streptophyta</taxon>
        <taxon>Embryophyta</taxon>
        <taxon>Tracheophyta</taxon>
        <taxon>Spermatophyta</taxon>
        <taxon>Magnoliopsida</taxon>
        <taxon>eudicotyledons</taxon>
        <taxon>Gunneridae</taxon>
        <taxon>Pentapetalae</taxon>
        <taxon>rosids</taxon>
        <taxon>malvids</taxon>
        <taxon>Malvales</taxon>
        <taxon>Malvaceae</taxon>
        <taxon>Malvoideae</taxon>
        <taxon>Gossypium</taxon>
    </lineage>
</organism>
<evidence type="ECO:0000313" key="2">
    <source>
        <dbReference type="Proteomes" id="UP000593576"/>
    </source>
</evidence>
<evidence type="ECO:0000313" key="1">
    <source>
        <dbReference type="EMBL" id="MBA0855060.1"/>
    </source>
</evidence>
<dbReference type="AlphaFoldDB" id="A0A7J9L8N9"/>
<proteinExistence type="predicted"/>